<dbReference type="EMBL" id="JAPDDT010000009">
    <property type="protein sequence ID" value="MCW1924639.1"/>
    <property type="molecule type" value="Genomic_DNA"/>
</dbReference>
<keyword evidence="5" id="KW-0460">Magnesium</keyword>
<dbReference type="Proteomes" id="UP001320876">
    <property type="component" value="Unassembled WGS sequence"/>
</dbReference>
<keyword evidence="3 7" id="KW-0328">Glycosyltransferase</keyword>
<dbReference type="InterPro" id="IPR050256">
    <property type="entry name" value="Glycosyltransferase_2"/>
</dbReference>
<dbReference type="NCBIfam" id="NF010496">
    <property type="entry name" value="PRK13915.1"/>
    <property type="match status" value="1"/>
</dbReference>
<dbReference type="PANTHER" id="PTHR48090:SF10">
    <property type="entry name" value="GLUCOSYL-3-PHOSPHOGLYCERATE SYNTHASE"/>
    <property type="match status" value="1"/>
</dbReference>
<comment type="cofactor">
    <cofactor evidence="1">
        <name>Mg(2+)</name>
        <dbReference type="ChEBI" id="CHEBI:18420"/>
    </cofactor>
</comment>
<evidence type="ECO:0000256" key="5">
    <source>
        <dbReference type="ARBA" id="ARBA00022842"/>
    </source>
</evidence>
<evidence type="ECO:0000313" key="8">
    <source>
        <dbReference type="Proteomes" id="UP001320876"/>
    </source>
</evidence>
<organism evidence="7 8">
    <name type="scientific">Luteolibacter arcticus</name>
    <dbReference type="NCBI Taxonomy" id="1581411"/>
    <lineage>
        <taxon>Bacteria</taxon>
        <taxon>Pseudomonadati</taxon>
        <taxon>Verrucomicrobiota</taxon>
        <taxon>Verrucomicrobiia</taxon>
        <taxon>Verrucomicrobiales</taxon>
        <taxon>Verrucomicrobiaceae</taxon>
        <taxon>Luteolibacter</taxon>
    </lineage>
</organism>
<dbReference type="PANTHER" id="PTHR48090">
    <property type="entry name" value="UNDECAPRENYL-PHOSPHATE 4-DEOXY-4-FORMAMIDO-L-ARABINOSE TRANSFERASE-RELATED"/>
    <property type="match status" value="1"/>
</dbReference>
<evidence type="ECO:0000256" key="3">
    <source>
        <dbReference type="ARBA" id="ARBA00022676"/>
    </source>
</evidence>
<keyword evidence="4 7" id="KW-0808">Transferase</keyword>
<gene>
    <name evidence="7" type="ORF">OKA05_18890</name>
</gene>
<name>A0ABT3GMA3_9BACT</name>
<reference evidence="7 8" key="1">
    <citation type="submission" date="2022-10" db="EMBL/GenBank/DDBJ databases">
        <title>Luteolibacter arcticus strain CCTCC AB 2014275, whole genome shotgun sequencing project.</title>
        <authorList>
            <person name="Zhao G."/>
            <person name="Shen L."/>
        </authorList>
    </citation>
    <scope>NUCLEOTIDE SEQUENCE [LARGE SCALE GENOMIC DNA]</scope>
    <source>
        <strain evidence="7 8">CCTCC AB 2014275</strain>
    </source>
</reference>
<dbReference type="SUPFAM" id="SSF53448">
    <property type="entry name" value="Nucleotide-diphospho-sugar transferases"/>
    <property type="match status" value="1"/>
</dbReference>
<proteinExistence type="inferred from homology"/>
<evidence type="ECO:0000256" key="1">
    <source>
        <dbReference type="ARBA" id="ARBA00001946"/>
    </source>
</evidence>
<dbReference type="RefSeq" id="WP_264488748.1">
    <property type="nucleotide sequence ID" value="NZ_JAPDDT010000009.1"/>
</dbReference>
<keyword evidence="8" id="KW-1185">Reference proteome</keyword>
<dbReference type="Pfam" id="PF00535">
    <property type="entry name" value="Glycos_transf_2"/>
    <property type="match status" value="1"/>
</dbReference>
<evidence type="ECO:0000313" key="7">
    <source>
        <dbReference type="EMBL" id="MCW1924639.1"/>
    </source>
</evidence>
<dbReference type="GO" id="GO:0016757">
    <property type="term" value="F:glycosyltransferase activity"/>
    <property type="evidence" value="ECO:0007669"/>
    <property type="project" value="UniProtKB-KW"/>
</dbReference>
<sequence length="301" mass="32878">MPRTLHHRDFADLPALVEAKEAAGLKVSLCIPTLNEEGTIARVVSVLKAALFDEHRLLDELVVIDSGSTDRTRALAAEAGAEVILASDILPFQGPRTGKGENLWKAVYQLTGDILCFVDGDIGNIHPRFVYGTVGPLIRHADLGYVKGFYERPLLAAEGVDPRGGGRVTEILVRPLLQRFCPELAGLHQPLAGEYAARRELLEQFAMPTGYGVELAHLLDCHRLHGIGTIGQTDLDERIHRNRSLAQLGRMSGEILDAFFARAGGTGLQSGPNPQERPPMISLPEYRERFPAAAERARKTA</sequence>
<dbReference type="InterPro" id="IPR001173">
    <property type="entry name" value="Glyco_trans_2-like"/>
</dbReference>
<comment type="similarity">
    <text evidence="2">Belongs to the glycosyltransferase 2 family.</text>
</comment>
<evidence type="ECO:0000256" key="2">
    <source>
        <dbReference type="ARBA" id="ARBA00006739"/>
    </source>
</evidence>
<feature type="domain" description="Glycosyltransferase 2-like" evidence="6">
    <location>
        <begin position="28"/>
        <end position="121"/>
    </location>
</feature>
<evidence type="ECO:0000256" key="4">
    <source>
        <dbReference type="ARBA" id="ARBA00022679"/>
    </source>
</evidence>
<protein>
    <submittedName>
        <fullName evidence="7">Glucosyl-3-phosphoglycerate synthase</fullName>
        <ecNumber evidence="7">2.4.1.266</ecNumber>
    </submittedName>
</protein>
<accession>A0ABT3GMA3</accession>
<dbReference type="Gene3D" id="3.90.550.10">
    <property type="entry name" value="Spore Coat Polysaccharide Biosynthesis Protein SpsA, Chain A"/>
    <property type="match status" value="1"/>
</dbReference>
<dbReference type="InterPro" id="IPR029044">
    <property type="entry name" value="Nucleotide-diphossugar_trans"/>
</dbReference>
<comment type="caution">
    <text evidence="7">The sequence shown here is derived from an EMBL/GenBank/DDBJ whole genome shotgun (WGS) entry which is preliminary data.</text>
</comment>
<evidence type="ECO:0000259" key="6">
    <source>
        <dbReference type="Pfam" id="PF00535"/>
    </source>
</evidence>
<dbReference type="EC" id="2.4.1.266" evidence="7"/>